<protein>
    <submittedName>
        <fullName evidence="1">(apollo) hypothetical protein</fullName>
    </submittedName>
</protein>
<dbReference type="AlphaFoldDB" id="A0A8S3XIF9"/>
<reference evidence="1" key="1">
    <citation type="submission" date="2021-04" db="EMBL/GenBank/DDBJ databases">
        <authorList>
            <person name="Tunstrom K."/>
        </authorList>
    </citation>
    <scope>NUCLEOTIDE SEQUENCE</scope>
</reference>
<comment type="caution">
    <text evidence="1">The sequence shown here is derived from an EMBL/GenBank/DDBJ whole genome shotgun (WGS) entry which is preliminary data.</text>
</comment>
<name>A0A8S3XIF9_PARAO</name>
<keyword evidence="2" id="KW-1185">Reference proteome</keyword>
<gene>
    <name evidence="1" type="ORF">PAPOLLO_LOCUS18217</name>
</gene>
<sequence>MITVANVHSEEIDIKIPKCSRKTQMVFPPKVDKKQNREKKTNKLAGKEGLLRSNIEFKERASAMLGEEHKLKIKFQEQEIAHQQLRHKLEIDILLLEKKTKRSWN</sequence>
<organism evidence="1 2">
    <name type="scientific">Parnassius apollo</name>
    <name type="common">Apollo butterfly</name>
    <name type="synonym">Papilio apollo</name>
    <dbReference type="NCBI Taxonomy" id="110799"/>
    <lineage>
        <taxon>Eukaryota</taxon>
        <taxon>Metazoa</taxon>
        <taxon>Ecdysozoa</taxon>
        <taxon>Arthropoda</taxon>
        <taxon>Hexapoda</taxon>
        <taxon>Insecta</taxon>
        <taxon>Pterygota</taxon>
        <taxon>Neoptera</taxon>
        <taxon>Endopterygota</taxon>
        <taxon>Lepidoptera</taxon>
        <taxon>Glossata</taxon>
        <taxon>Ditrysia</taxon>
        <taxon>Papilionoidea</taxon>
        <taxon>Papilionidae</taxon>
        <taxon>Parnassiinae</taxon>
        <taxon>Parnassini</taxon>
        <taxon>Parnassius</taxon>
        <taxon>Parnassius</taxon>
    </lineage>
</organism>
<dbReference type="EMBL" id="CAJQZP010001167">
    <property type="protein sequence ID" value="CAG5024866.1"/>
    <property type="molecule type" value="Genomic_DNA"/>
</dbReference>
<dbReference type="Proteomes" id="UP000691718">
    <property type="component" value="Unassembled WGS sequence"/>
</dbReference>
<evidence type="ECO:0000313" key="1">
    <source>
        <dbReference type="EMBL" id="CAG5024866.1"/>
    </source>
</evidence>
<evidence type="ECO:0000313" key="2">
    <source>
        <dbReference type="Proteomes" id="UP000691718"/>
    </source>
</evidence>
<accession>A0A8S3XIF9</accession>
<proteinExistence type="predicted"/>
<dbReference type="OrthoDB" id="6084504at2759"/>